<gene>
    <name evidence="1" type="ORF">CUU66_11880</name>
</gene>
<dbReference type="Proteomes" id="UP000234748">
    <property type="component" value="Unassembled WGS sequence"/>
</dbReference>
<reference evidence="1 2" key="1">
    <citation type="submission" date="2017-11" db="EMBL/GenBank/DDBJ databases">
        <title>Comparitive Functional Genomics of Dry Heat Resistant strains isolated from the Viking Spacecraft.</title>
        <authorList>
            <person name="Seuylemezian A."/>
            <person name="Cooper K."/>
            <person name="Vaishampayan P."/>
        </authorList>
    </citation>
    <scope>NUCLEOTIDE SEQUENCE [LARGE SCALE GENOMIC DNA]</scope>
    <source>
        <strain evidence="1 2">V1-29</strain>
    </source>
</reference>
<sequence length="262" mass="30398">MHYPEEYLPVPYFKIDNNLNIISYSLEALKHFNLESKKFTSLIDEGSIDKLYNNLFSTKNNQKIELNFRTKYEEIALFETHISTDHEDHCHLVLMPIGNSIHILEERLSALQKRLLSTDFELFEKKEELVKAMKRLNELSGPFIPISEELAFVPIFGNVTAEKMKVINANTIKHVYEGDFHTVLFDFTAVGNFKSSGILLLGELFQMLNLMGNKKIKLIGLKPSHCFQLNDHLIDWPVVFESTLKQVIKTVQQKKQIQKRLT</sequence>
<name>A0A2N5M5G3_9BACI</name>
<keyword evidence="2" id="KW-1185">Reference proteome</keyword>
<proteinExistence type="predicted"/>
<organism evidence="1 2">
    <name type="scientific">Peribacillus deserti</name>
    <dbReference type="NCBI Taxonomy" id="673318"/>
    <lineage>
        <taxon>Bacteria</taxon>
        <taxon>Bacillati</taxon>
        <taxon>Bacillota</taxon>
        <taxon>Bacilli</taxon>
        <taxon>Bacillales</taxon>
        <taxon>Bacillaceae</taxon>
        <taxon>Peribacillus</taxon>
    </lineage>
</organism>
<dbReference type="InterPro" id="IPR036513">
    <property type="entry name" value="STAS_dom_sf"/>
</dbReference>
<comment type="caution">
    <text evidence="1">The sequence shown here is derived from an EMBL/GenBank/DDBJ whole genome shotgun (WGS) entry which is preliminary data.</text>
</comment>
<dbReference type="RefSeq" id="WP_101642395.1">
    <property type="nucleotide sequence ID" value="NZ_PGUY01000037.1"/>
</dbReference>
<evidence type="ECO:0000313" key="2">
    <source>
        <dbReference type="Proteomes" id="UP000234748"/>
    </source>
</evidence>
<dbReference type="Gene3D" id="3.30.750.24">
    <property type="entry name" value="STAS domain"/>
    <property type="match status" value="1"/>
</dbReference>
<dbReference type="SUPFAM" id="SSF52091">
    <property type="entry name" value="SpoIIaa-like"/>
    <property type="match status" value="1"/>
</dbReference>
<dbReference type="OrthoDB" id="2624594at2"/>
<dbReference type="EMBL" id="PGUY01000037">
    <property type="protein sequence ID" value="PLT29600.1"/>
    <property type="molecule type" value="Genomic_DNA"/>
</dbReference>
<dbReference type="AlphaFoldDB" id="A0A2N5M5G3"/>
<evidence type="ECO:0000313" key="1">
    <source>
        <dbReference type="EMBL" id="PLT29600.1"/>
    </source>
</evidence>
<accession>A0A2N5M5G3</accession>
<protein>
    <submittedName>
        <fullName evidence="1">Stressosome protein rsbRB</fullName>
    </submittedName>
</protein>